<evidence type="ECO:0000313" key="5">
    <source>
        <dbReference type="EMBL" id="TMV11787.1"/>
    </source>
</evidence>
<dbReference type="PANTHER" id="PTHR11575">
    <property type="entry name" value="5'-NUCLEOTIDASE-RELATED"/>
    <property type="match status" value="1"/>
</dbReference>
<sequence length="636" mass="67697">MTGPDGTQDRAADGAPQARLRLLATTDLHMHLTSHDYYAHRPDPSVGLTRTATLIAQARAEARDTGALVLLFDNGDALQGAPMGDMARTLKARAHPLMRAYAYLGYDTIGLGNHDFNFGLDALEGALAQAPCPAVCSNLHRIDGAPAPGFLPVAVLDRQIECGGVAHAIKIGVLSFLPPQTVDWDAHLLAGTVRADDIIDSARLWVAQLKQQRCDIIIALAHCGVGNVRAEDGMENALIPLAALDGLDAIVAGHTHRRIPGPDHTSGGSFDAERGLVHGKPVVMPGAAGAYLGVIDLTLVQEGAGGWSVTNAGAELRPIAGRDDTGRLRAIAQEDPALCDLLAEDHRDTVAMMAQPVGHSGEAMHSYFTFFAPDRSLAVVAAAQAAAVRPHLAGTYAADLPLLSAVAPGKFGARAGPDFFTDVPAGPLAMRHLADLQIFPNDLTAVLVTGAQLIDWLEMSASLFQQIAPGTSGAMLLDPEIPGHEFDVLYGLHYRIDLSREARFFPDGSLRSPLNRRTLSVRWNNAPIDDGQLFVVAVNSFRASGGGHFESLRGVQQIPLPRGTVREALRRYVSGEAAPDPLERAQHPWAFQPMPGTRVRVKTGPGAAKHLNELAERGVEPRGIDKDGFLHLSVPL</sequence>
<evidence type="ECO:0000259" key="4">
    <source>
        <dbReference type="Pfam" id="PF02872"/>
    </source>
</evidence>
<keyword evidence="1" id="KW-0732">Signal</keyword>
<dbReference type="SUPFAM" id="SSF55816">
    <property type="entry name" value="5'-nucleotidase (syn. UDP-sugar hydrolase), C-terminal domain"/>
    <property type="match status" value="1"/>
</dbReference>
<dbReference type="RefSeq" id="WP_138864848.1">
    <property type="nucleotide sequence ID" value="NZ_VCPC01000003.1"/>
</dbReference>
<evidence type="ECO:0000256" key="1">
    <source>
        <dbReference type="ARBA" id="ARBA00022729"/>
    </source>
</evidence>
<keyword evidence="6" id="KW-1185">Reference proteome</keyword>
<keyword evidence="2" id="KW-0547">Nucleotide-binding</keyword>
<dbReference type="InterPro" id="IPR036907">
    <property type="entry name" value="5'-Nucleotdase_C_sf"/>
</dbReference>
<evidence type="ECO:0000256" key="2">
    <source>
        <dbReference type="RuleBase" id="RU362119"/>
    </source>
</evidence>
<gene>
    <name evidence="5" type="ORF">FGK64_16120</name>
</gene>
<dbReference type="InterPro" id="IPR029052">
    <property type="entry name" value="Metallo-depent_PP-like"/>
</dbReference>
<proteinExistence type="inferred from homology"/>
<dbReference type="NCBIfam" id="NF006938">
    <property type="entry name" value="PRK09420.1"/>
    <property type="match status" value="1"/>
</dbReference>
<dbReference type="SUPFAM" id="SSF56300">
    <property type="entry name" value="Metallo-dependent phosphatases"/>
    <property type="match status" value="1"/>
</dbReference>
<feature type="domain" description="Calcineurin-like phosphoesterase" evidence="3">
    <location>
        <begin position="20"/>
        <end position="257"/>
    </location>
</feature>
<comment type="similarity">
    <text evidence="2">Belongs to the 5'-nucleotidase family.</text>
</comment>
<dbReference type="Pfam" id="PF02872">
    <property type="entry name" value="5_nucleotid_C"/>
    <property type="match status" value="1"/>
</dbReference>
<dbReference type="PRINTS" id="PR01607">
    <property type="entry name" value="APYRASEFAMLY"/>
</dbReference>
<dbReference type="InterPro" id="IPR004843">
    <property type="entry name" value="Calcineurin-like_PHP"/>
</dbReference>
<dbReference type="Gene3D" id="3.60.21.10">
    <property type="match status" value="1"/>
</dbReference>
<reference evidence="5 6" key="1">
    <citation type="submission" date="2019-05" db="EMBL/GenBank/DDBJ databases">
        <title>Marivita sp. nov. isolated from sea sediment.</title>
        <authorList>
            <person name="Kim W."/>
        </authorList>
    </citation>
    <scope>NUCLEOTIDE SEQUENCE [LARGE SCALE GENOMIC DNA]</scope>
    <source>
        <strain evidence="5 6">CAU 1492</strain>
    </source>
</reference>
<comment type="caution">
    <text evidence="5">The sequence shown here is derived from an EMBL/GenBank/DDBJ whole genome shotgun (WGS) entry which is preliminary data.</text>
</comment>
<name>A0ABY2X8Y9_9RHOB</name>
<evidence type="ECO:0000313" key="6">
    <source>
        <dbReference type="Proteomes" id="UP001191082"/>
    </source>
</evidence>
<dbReference type="EMBL" id="VCPC01000003">
    <property type="protein sequence ID" value="TMV11787.1"/>
    <property type="molecule type" value="Genomic_DNA"/>
</dbReference>
<dbReference type="PANTHER" id="PTHR11575:SF6">
    <property type="entry name" value="2',3'-CYCLIC-NUCLEOTIDE 2'-PHOSPHODIESTERASE_3'-NUCLEOTIDASE"/>
    <property type="match status" value="1"/>
</dbReference>
<feature type="domain" description="5'-Nucleotidase C-terminal" evidence="4">
    <location>
        <begin position="410"/>
        <end position="551"/>
    </location>
</feature>
<keyword evidence="2" id="KW-0378">Hydrolase</keyword>
<dbReference type="Gene3D" id="3.90.780.10">
    <property type="entry name" value="5'-Nucleotidase, C-terminal domain"/>
    <property type="match status" value="1"/>
</dbReference>
<organism evidence="5 6">
    <name type="scientific">Arenibacterium halophilum</name>
    <dbReference type="NCBI Taxonomy" id="2583821"/>
    <lineage>
        <taxon>Bacteria</taxon>
        <taxon>Pseudomonadati</taxon>
        <taxon>Pseudomonadota</taxon>
        <taxon>Alphaproteobacteria</taxon>
        <taxon>Rhodobacterales</taxon>
        <taxon>Paracoccaceae</taxon>
        <taxon>Arenibacterium</taxon>
    </lineage>
</organism>
<protein>
    <submittedName>
        <fullName evidence="5">Bifunctional 2',3'-cyclic-nucleotide 2'-phosphodiesterase/3'-nucleotidase</fullName>
    </submittedName>
</protein>
<dbReference type="InterPro" id="IPR006179">
    <property type="entry name" value="5_nucleotidase/apyrase"/>
</dbReference>
<dbReference type="Proteomes" id="UP001191082">
    <property type="component" value="Unassembled WGS sequence"/>
</dbReference>
<dbReference type="InterPro" id="IPR008334">
    <property type="entry name" value="5'-Nucleotdase_C"/>
</dbReference>
<evidence type="ECO:0000259" key="3">
    <source>
        <dbReference type="Pfam" id="PF00149"/>
    </source>
</evidence>
<dbReference type="Pfam" id="PF00149">
    <property type="entry name" value="Metallophos"/>
    <property type="match status" value="1"/>
</dbReference>
<accession>A0ABY2X8Y9</accession>